<dbReference type="InterPro" id="IPR009050">
    <property type="entry name" value="Globin-like_sf"/>
</dbReference>
<dbReference type="PROSITE" id="PS51257">
    <property type="entry name" value="PROKAR_LIPOPROTEIN"/>
    <property type="match status" value="1"/>
</dbReference>
<organism evidence="2 3">
    <name type="scientific">Pseudomonas kuykendallii</name>
    <dbReference type="NCBI Taxonomy" id="1007099"/>
    <lineage>
        <taxon>Bacteria</taxon>
        <taxon>Pseudomonadati</taxon>
        <taxon>Pseudomonadota</taxon>
        <taxon>Gammaproteobacteria</taxon>
        <taxon>Pseudomonadales</taxon>
        <taxon>Pseudomonadaceae</taxon>
        <taxon>Pseudomonas</taxon>
    </lineage>
</organism>
<comment type="caution">
    <text evidence="2">The sequence shown here is derived from an EMBL/GenBank/DDBJ whole genome shotgun (WGS) entry which is preliminary data.</text>
</comment>
<dbReference type="CDD" id="cd00454">
    <property type="entry name" value="TrHb1_N"/>
    <property type="match status" value="1"/>
</dbReference>
<dbReference type="Gene3D" id="1.10.490.10">
    <property type="entry name" value="Globins"/>
    <property type="match status" value="1"/>
</dbReference>
<gene>
    <name evidence="2" type="ORF">DI599_00155</name>
</gene>
<dbReference type="AlphaFoldDB" id="A0A2W5F2I7"/>
<dbReference type="Proteomes" id="UP000249198">
    <property type="component" value="Unassembled WGS sequence"/>
</dbReference>
<evidence type="ECO:0000256" key="1">
    <source>
        <dbReference type="SAM" id="SignalP"/>
    </source>
</evidence>
<reference evidence="2 3" key="1">
    <citation type="submission" date="2017-08" db="EMBL/GenBank/DDBJ databases">
        <title>Infants hospitalized years apart are colonized by the same room-sourced microbial strains.</title>
        <authorList>
            <person name="Brooks B."/>
            <person name="Olm M.R."/>
            <person name="Firek B.A."/>
            <person name="Baker R."/>
            <person name="Thomas B.C."/>
            <person name="Morowitz M.J."/>
            <person name="Banfield J.F."/>
        </authorList>
    </citation>
    <scope>NUCLEOTIDE SEQUENCE [LARGE SCALE GENOMIC DNA]</scope>
    <source>
        <strain evidence="2">S2_009_000_R2_77</strain>
    </source>
</reference>
<keyword evidence="1" id="KW-0732">Signal</keyword>
<protein>
    <submittedName>
        <fullName evidence="2">Group 1 truncated hemoglobin</fullName>
    </submittedName>
</protein>
<name>A0A2W5F2I7_9PSED</name>
<dbReference type="GO" id="GO:0020037">
    <property type="term" value="F:heme binding"/>
    <property type="evidence" value="ECO:0007669"/>
    <property type="project" value="InterPro"/>
</dbReference>
<proteinExistence type="predicted"/>
<dbReference type="EMBL" id="QFOH01000001">
    <property type="protein sequence ID" value="PZP26606.1"/>
    <property type="molecule type" value="Genomic_DNA"/>
</dbReference>
<feature type="chain" id="PRO_5015849415" evidence="1">
    <location>
        <begin position="29"/>
        <end position="150"/>
    </location>
</feature>
<evidence type="ECO:0000313" key="3">
    <source>
        <dbReference type="Proteomes" id="UP000249198"/>
    </source>
</evidence>
<dbReference type="GO" id="GO:0019825">
    <property type="term" value="F:oxygen binding"/>
    <property type="evidence" value="ECO:0007669"/>
    <property type="project" value="InterPro"/>
</dbReference>
<feature type="signal peptide" evidence="1">
    <location>
        <begin position="1"/>
        <end position="28"/>
    </location>
</feature>
<accession>A0A2W5F2I7</accession>
<dbReference type="RefSeq" id="WP_273228628.1">
    <property type="nucleotide sequence ID" value="NZ_QFOH01000001.1"/>
</dbReference>
<dbReference type="SUPFAM" id="SSF46458">
    <property type="entry name" value="Globin-like"/>
    <property type="match status" value="1"/>
</dbReference>
<evidence type="ECO:0000313" key="2">
    <source>
        <dbReference type="EMBL" id="PZP26606.1"/>
    </source>
</evidence>
<sequence length="150" mass="16464">MVRIFRRRRITDARVLLVALGLALSACAQRPAQDERLYRELGEQPGITRIVEGMLLNVAADPRIFRHFHDVDIVRLRDRLIEQFCAESGGPCERGDSVQHISEGLGLSPADFGALVEDLRASMDAQGVPGPVQSQLLARLAPGRGDVVGR</sequence>
<dbReference type="InterPro" id="IPR012292">
    <property type="entry name" value="Globin/Proto"/>
</dbReference>